<reference evidence="2 3" key="1">
    <citation type="submission" date="2021-06" db="EMBL/GenBank/DDBJ databases">
        <title>Chromosome-level genome assembly of the red-tail catfish (Hemibagrus wyckioides).</title>
        <authorList>
            <person name="Shao F."/>
        </authorList>
    </citation>
    <scope>NUCLEOTIDE SEQUENCE [LARGE SCALE GENOMIC DNA]</scope>
    <source>
        <strain evidence="2">EC202008001</strain>
        <tissue evidence="2">Blood</tissue>
    </source>
</reference>
<organism evidence="2 3">
    <name type="scientific">Hemibagrus wyckioides</name>
    <dbReference type="NCBI Taxonomy" id="337641"/>
    <lineage>
        <taxon>Eukaryota</taxon>
        <taxon>Metazoa</taxon>
        <taxon>Chordata</taxon>
        <taxon>Craniata</taxon>
        <taxon>Vertebrata</taxon>
        <taxon>Euteleostomi</taxon>
        <taxon>Actinopterygii</taxon>
        <taxon>Neopterygii</taxon>
        <taxon>Teleostei</taxon>
        <taxon>Ostariophysi</taxon>
        <taxon>Siluriformes</taxon>
        <taxon>Bagridae</taxon>
        <taxon>Hemibagrus</taxon>
    </lineage>
</organism>
<evidence type="ECO:0000313" key="3">
    <source>
        <dbReference type="Proteomes" id="UP000824219"/>
    </source>
</evidence>
<sequence>MLAFCMSQNSICQAPGSQSVLFQHGEPRPGRAKRRLEASTGQRTPVGGLGTACSLDSSPQWSILAADLLTSLVLQPLFSLRPPVCPFSPAERSRFLSGPGWQTLCLALAPAAIVLRSSAPSSSHLVSPRPQSISTGLTPDPPGLKQGYDCMPATVTVTEDYGGNEAEE</sequence>
<feature type="region of interest" description="Disordered" evidence="1">
    <location>
        <begin position="122"/>
        <end position="149"/>
    </location>
</feature>
<comment type="caution">
    <text evidence="2">The sequence shown here is derived from an EMBL/GenBank/DDBJ whole genome shotgun (WGS) entry which is preliminary data.</text>
</comment>
<proteinExistence type="predicted"/>
<dbReference type="EMBL" id="JAHKSW010000022">
    <property type="protein sequence ID" value="KAG7318596.1"/>
    <property type="molecule type" value="Genomic_DNA"/>
</dbReference>
<gene>
    <name evidence="2" type="ORF">KOW79_018351</name>
</gene>
<accession>A0A9D3N8D9</accession>
<dbReference type="Proteomes" id="UP000824219">
    <property type="component" value="Linkage Group LG22"/>
</dbReference>
<protein>
    <submittedName>
        <fullName evidence="2">Uncharacterized protein</fullName>
    </submittedName>
</protein>
<keyword evidence="3" id="KW-1185">Reference proteome</keyword>
<evidence type="ECO:0000256" key="1">
    <source>
        <dbReference type="SAM" id="MobiDB-lite"/>
    </source>
</evidence>
<dbReference type="AlphaFoldDB" id="A0A9D3N8D9"/>
<evidence type="ECO:0000313" key="2">
    <source>
        <dbReference type="EMBL" id="KAG7318596.1"/>
    </source>
</evidence>
<name>A0A9D3N8D9_9TELE</name>